<dbReference type="RefSeq" id="WP_130610731.1">
    <property type="nucleotide sequence ID" value="NZ_SGIU01000001.1"/>
</dbReference>
<dbReference type="OrthoDB" id="822590at2"/>
<reference evidence="2 3" key="1">
    <citation type="submission" date="2019-02" db="EMBL/GenBank/DDBJ databases">
        <title>Draft genome sequence of Muricauda sp. 176CP4-71.</title>
        <authorList>
            <person name="Park J.-S."/>
        </authorList>
    </citation>
    <scope>NUCLEOTIDE SEQUENCE [LARGE SCALE GENOMIC DNA]</scope>
    <source>
        <strain evidence="2 3">176CP4-71</strain>
    </source>
</reference>
<name>A0A4V2HSV8_9FLAO</name>
<dbReference type="Pfam" id="PF19578">
    <property type="entry name" value="DUF6090"/>
    <property type="match status" value="1"/>
</dbReference>
<organism evidence="2 3">
    <name type="scientific">Flagellimonas allohymeniacidonis</name>
    <dbReference type="NCBI Taxonomy" id="2517819"/>
    <lineage>
        <taxon>Bacteria</taxon>
        <taxon>Pseudomonadati</taxon>
        <taxon>Bacteroidota</taxon>
        <taxon>Flavobacteriia</taxon>
        <taxon>Flavobacteriales</taxon>
        <taxon>Flavobacteriaceae</taxon>
        <taxon>Flagellimonas</taxon>
    </lineage>
</organism>
<sequence>MLRFFRQIRQKLLAENKVSRYLVYAIGEIVLVVIGILIALQINNWNEQRKTANERSKLISALKSDAQTTAERLKVSLQMADDINQDLLKILDILNVEQESVSMDTLKTYTSAVFQVANFRPAMSAYETALSTGDIGLLKNDTLLDTFIEFKNNYDWFVLHQNISGDMVYLGSVWKFRQKLGSTRIFMKNMGDYPKRFGLSDDEFYQSLLEKDVYATFESMQWLIRNQYEALYRANEANARIIDILEEQSQN</sequence>
<gene>
    <name evidence="2" type="ORF">EW142_05380</name>
</gene>
<keyword evidence="3" id="KW-1185">Reference proteome</keyword>
<proteinExistence type="predicted"/>
<keyword evidence="1" id="KW-0472">Membrane</keyword>
<accession>A0A4V2HSV8</accession>
<evidence type="ECO:0000313" key="2">
    <source>
        <dbReference type="EMBL" id="TAI49230.1"/>
    </source>
</evidence>
<dbReference type="InterPro" id="IPR045749">
    <property type="entry name" value="DUF6090"/>
</dbReference>
<dbReference type="Proteomes" id="UP000291981">
    <property type="component" value="Unassembled WGS sequence"/>
</dbReference>
<evidence type="ECO:0000256" key="1">
    <source>
        <dbReference type="SAM" id="Phobius"/>
    </source>
</evidence>
<comment type="caution">
    <text evidence="2">The sequence shown here is derived from an EMBL/GenBank/DDBJ whole genome shotgun (WGS) entry which is preliminary data.</text>
</comment>
<keyword evidence="1" id="KW-1133">Transmembrane helix</keyword>
<dbReference type="AlphaFoldDB" id="A0A4V2HSV8"/>
<protein>
    <submittedName>
        <fullName evidence="2">Uncharacterized protein</fullName>
    </submittedName>
</protein>
<evidence type="ECO:0000313" key="3">
    <source>
        <dbReference type="Proteomes" id="UP000291981"/>
    </source>
</evidence>
<dbReference type="EMBL" id="SGIU01000001">
    <property type="protein sequence ID" value="TAI49230.1"/>
    <property type="molecule type" value="Genomic_DNA"/>
</dbReference>
<keyword evidence="1" id="KW-0812">Transmembrane</keyword>
<feature type="transmembrane region" description="Helical" evidence="1">
    <location>
        <begin position="21"/>
        <end position="40"/>
    </location>
</feature>